<dbReference type="Gene3D" id="2.40.10.120">
    <property type="match status" value="1"/>
</dbReference>
<reference evidence="1" key="2">
    <citation type="submission" date="2018-10" db="UniProtKB">
        <authorList>
            <consortium name="EnsemblPlants"/>
        </authorList>
    </citation>
    <scope>IDENTIFICATION</scope>
</reference>
<dbReference type="STRING" id="4565.A0A3B6PQP5"/>
<keyword evidence="2" id="KW-1185">Reference proteome</keyword>
<dbReference type="InterPro" id="IPR009003">
    <property type="entry name" value="Peptidase_S1_PA"/>
</dbReference>
<dbReference type="Proteomes" id="UP000019116">
    <property type="component" value="Chromosome 6B"/>
</dbReference>
<reference evidence="1" key="1">
    <citation type="submission" date="2018-08" db="EMBL/GenBank/DDBJ databases">
        <authorList>
            <person name="Rossello M."/>
        </authorList>
    </citation>
    <scope>NUCLEOTIDE SEQUENCE [LARGE SCALE GENOMIC DNA]</scope>
    <source>
        <strain evidence="1">cv. Chinese Spring</strain>
    </source>
</reference>
<dbReference type="EnsemblPlants" id="TraesCS6B02G362200.1">
    <property type="protein sequence ID" value="TraesCS6B02G362200.1"/>
    <property type="gene ID" value="TraesCS6B02G362200"/>
</dbReference>
<dbReference type="AlphaFoldDB" id="A0A3B6PQP5"/>
<protein>
    <submittedName>
        <fullName evidence="1">Uncharacterized protein</fullName>
    </submittedName>
</protein>
<dbReference type="PANTHER" id="PTHR18868">
    <property type="entry name" value="OS07G0665300 PROTEIN-RELATED"/>
    <property type="match status" value="1"/>
</dbReference>
<dbReference type="PANTHER" id="PTHR18868:SF28">
    <property type="entry name" value="PEPTIDASE S1 DOMAIN-CONTAINING PROTEIN"/>
    <property type="match status" value="1"/>
</dbReference>
<organism evidence="1">
    <name type="scientific">Triticum aestivum</name>
    <name type="common">Wheat</name>
    <dbReference type="NCBI Taxonomy" id="4565"/>
    <lineage>
        <taxon>Eukaryota</taxon>
        <taxon>Viridiplantae</taxon>
        <taxon>Streptophyta</taxon>
        <taxon>Embryophyta</taxon>
        <taxon>Tracheophyta</taxon>
        <taxon>Spermatophyta</taxon>
        <taxon>Magnoliopsida</taxon>
        <taxon>Liliopsida</taxon>
        <taxon>Poales</taxon>
        <taxon>Poaceae</taxon>
        <taxon>BOP clade</taxon>
        <taxon>Pooideae</taxon>
        <taxon>Triticodae</taxon>
        <taxon>Triticeae</taxon>
        <taxon>Triticinae</taxon>
        <taxon>Triticum</taxon>
    </lineage>
</organism>
<dbReference type="OrthoDB" id="685791at2759"/>
<name>A0A3B6PQP5_WHEAT</name>
<dbReference type="SUPFAM" id="SSF50494">
    <property type="entry name" value="Trypsin-like serine proteases"/>
    <property type="match status" value="1"/>
</dbReference>
<accession>A0A3B6PQP5</accession>
<dbReference type="Gramene" id="TraesCS6B02G362200.1">
    <property type="protein sequence ID" value="TraesCS6B02G362200.1"/>
    <property type="gene ID" value="TraesCS6B02G362200"/>
</dbReference>
<dbReference type="SMR" id="A0A3B6PQP5"/>
<dbReference type="Pfam" id="PF13365">
    <property type="entry name" value="Trypsin_2"/>
    <property type="match status" value="1"/>
</dbReference>
<proteinExistence type="predicted"/>
<dbReference type="OMA" id="FEEWFGE"/>
<sequence>MADVNYLKSRAYPQPPPLVLECDGRLFNTFEEEFGQLYGYKDYNCNLDHRSFGEQVWAKLPKKVVTNIGRRVVSLSSYDGDVRYFSCTGLLIKWHKNGKPVILTSASLVRSRVDEDKIDEKLKIKVLLPPKQVVHGTLELYHSDYNIAVISLQKPLYGIRPENIFCTVERTRRVVAIGREAEDGLLMGTIGKLVKKRPNEKLNCEDLKLSTCKIKKVGIGGPLVNFDNGYFVGMNFYGETGVTPYLPRAIIVEVLSGIDLPSQRGMDHATDIMGAATVKKNRWPVPKPYWYHPLFDDDAPLHFYGRQLQ</sequence>
<evidence type="ECO:0000313" key="2">
    <source>
        <dbReference type="Proteomes" id="UP000019116"/>
    </source>
</evidence>
<evidence type="ECO:0000313" key="1">
    <source>
        <dbReference type="EnsemblPlants" id="TraesCS6B02G362200.1"/>
    </source>
</evidence>
<dbReference type="Gramene" id="TraesCS6B03G1024100.1">
    <property type="protein sequence ID" value="TraesCS6B03G1024100.1.CDS"/>
    <property type="gene ID" value="TraesCS6B03G1024100"/>
</dbReference>